<comment type="caution">
    <text evidence="2">The sequence shown here is derived from an EMBL/GenBank/DDBJ whole genome shotgun (WGS) entry which is preliminary data.</text>
</comment>
<dbReference type="PANTHER" id="PTHR43252">
    <property type="entry name" value="TRANSCRIPTIONAL REGULATOR YQJI"/>
    <property type="match status" value="1"/>
</dbReference>
<dbReference type="SUPFAM" id="SSF46785">
    <property type="entry name" value="Winged helix' DNA-binding domain"/>
    <property type="match status" value="1"/>
</dbReference>
<gene>
    <name evidence="2" type="ORF">B1A_01064</name>
</gene>
<proteinExistence type="predicted"/>
<name>T1DG15_9ZZZZ</name>
<feature type="domain" description="Transcription regulator PadR N-terminal" evidence="1">
    <location>
        <begin position="2"/>
        <end position="64"/>
    </location>
</feature>
<dbReference type="InterPro" id="IPR036390">
    <property type="entry name" value="WH_DNA-bd_sf"/>
</dbReference>
<dbReference type="Gene3D" id="1.10.10.10">
    <property type="entry name" value="Winged helix-like DNA-binding domain superfamily/Winged helix DNA-binding domain"/>
    <property type="match status" value="1"/>
</dbReference>
<dbReference type="PANTHER" id="PTHR43252:SF2">
    <property type="entry name" value="TRANSCRIPTION REGULATOR, PADR-LIKE FAMILY"/>
    <property type="match status" value="1"/>
</dbReference>
<dbReference type="EMBL" id="AUZX01000805">
    <property type="protein sequence ID" value="EQD80269.1"/>
    <property type="molecule type" value="Genomic_DNA"/>
</dbReference>
<dbReference type="InterPro" id="IPR036388">
    <property type="entry name" value="WH-like_DNA-bd_sf"/>
</dbReference>
<protein>
    <submittedName>
        <fullName evidence="2">Transcriptional regulator, PadR-like family</fullName>
    </submittedName>
</protein>
<reference evidence="2" key="1">
    <citation type="submission" date="2013-08" db="EMBL/GenBank/DDBJ databases">
        <authorList>
            <person name="Mendez C."/>
            <person name="Richter M."/>
            <person name="Ferrer M."/>
            <person name="Sanchez J."/>
        </authorList>
    </citation>
    <scope>NUCLEOTIDE SEQUENCE</scope>
</reference>
<dbReference type="AlphaFoldDB" id="T1DG15"/>
<sequence length="135" mass="14961">MQEQPMHGYQIIQDLETRTNGAWKPSPGSIYPTLQALEDQGLLIAEVVESKRVFTLTDAGREYLNGLADGPLPWETVTKDTATSLFALRDQIKQLAMAVMQLAQSGGEEQVEKAKGILLEAKKKIYLILAEQDES</sequence>
<evidence type="ECO:0000259" key="1">
    <source>
        <dbReference type="Pfam" id="PF03551"/>
    </source>
</evidence>
<dbReference type="InterPro" id="IPR005149">
    <property type="entry name" value="Tscrpt_reg_PadR_N"/>
</dbReference>
<organism evidence="2">
    <name type="scientific">mine drainage metagenome</name>
    <dbReference type="NCBI Taxonomy" id="410659"/>
    <lineage>
        <taxon>unclassified sequences</taxon>
        <taxon>metagenomes</taxon>
        <taxon>ecological metagenomes</taxon>
    </lineage>
</organism>
<evidence type="ECO:0000313" key="2">
    <source>
        <dbReference type="EMBL" id="EQD80269.1"/>
    </source>
</evidence>
<accession>T1DG15</accession>
<reference evidence="2" key="2">
    <citation type="journal article" date="2014" name="ISME J.">
        <title>Microbial stratification in low pH oxic and suboxic macroscopic growths along an acid mine drainage.</title>
        <authorList>
            <person name="Mendez-Garcia C."/>
            <person name="Mesa V."/>
            <person name="Sprenger R.R."/>
            <person name="Richter M."/>
            <person name="Diez M.S."/>
            <person name="Solano J."/>
            <person name="Bargiela R."/>
            <person name="Golyshina O.V."/>
            <person name="Manteca A."/>
            <person name="Ramos J.L."/>
            <person name="Gallego J.R."/>
            <person name="Llorente I."/>
            <person name="Martins Dos Santos V.A."/>
            <person name="Jensen O.N."/>
            <person name="Pelaez A.I."/>
            <person name="Sanchez J."/>
            <person name="Ferrer M."/>
        </authorList>
    </citation>
    <scope>NUCLEOTIDE SEQUENCE</scope>
</reference>
<dbReference type="Pfam" id="PF03551">
    <property type="entry name" value="PadR"/>
    <property type="match status" value="1"/>
</dbReference>